<dbReference type="Gene3D" id="3.20.20.100">
    <property type="entry name" value="NADP-dependent oxidoreductase domain"/>
    <property type="match status" value="1"/>
</dbReference>
<dbReference type="InterPro" id="IPR036812">
    <property type="entry name" value="NAD(P)_OxRdtase_dom_sf"/>
</dbReference>
<evidence type="ECO:0000313" key="4">
    <source>
        <dbReference type="EMBL" id="RLL97603.1"/>
    </source>
</evidence>
<dbReference type="AlphaFoldDB" id="A0A421D673"/>
<dbReference type="OrthoDB" id="48988at2759"/>
<organism evidence="4 5">
    <name type="scientific">Aspergillus turcosus</name>
    <dbReference type="NCBI Taxonomy" id="1245748"/>
    <lineage>
        <taxon>Eukaryota</taxon>
        <taxon>Fungi</taxon>
        <taxon>Dikarya</taxon>
        <taxon>Ascomycota</taxon>
        <taxon>Pezizomycotina</taxon>
        <taxon>Eurotiomycetes</taxon>
        <taxon>Eurotiomycetidae</taxon>
        <taxon>Eurotiales</taxon>
        <taxon>Aspergillaceae</taxon>
        <taxon>Aspergillus</taxon>
        <taxon>Aspergillus subgen. Fumigati</taxon>
    </lineage>
</organism>
<dbReference type="STRING" id="1245748.A0A421D673"/>
<dbReference type="EMBL" id="NIDN02000073">
    <property type="protein sequence ID" value="RLL97603.1"/>
    <property type="molecule type" value="Genomic_DNA"/>
</dbReference>
<dbReference type="GO" id="GO:0016491">
    <property type="term" value="F:oxidoreductase activity"/>
    <property type="evidence" value="ECO:0007669"/>
    <property type="project" value="UniProtKB-KW"/>
</dbReference>
<dbReference type="Pfam" id="PF00248">
    <property type="entry name" value="Aldo_ket_red"/>
    <property type="match status" value="1"/>
</dbReference>
<dbReference type="InterPro" id="IPR023210">
    <property type="entry name" value="NADP_OxRdtase_dom"/>
</dbReference>
<protein>
    <recommendedName>
        <fullName evidence="3">NADP-dependent oxidoreductase domain-containing protein</fullName>
    </recommendedName>
</protein>
<reference evidence="4 5" key="1">
    <citation type="submission" date="2018-08" db="EMBL/GenBank/DDBJ databases">
        <title>Draft genome sequences of two Aspergillus turcosus clinical strains isolated from bronchoalveolar lavage fluid: one azole-susceptible and the other azole-resistant.</title>
        <authorList>
            <person name="Parent-Michaud M."/>
            <person name="Dufresne P.J."/>
            <person name="Fournier E."/>
            <person name="Martineau C."/>
            <person name="Moreira S."/>
            <person name="Perkins V."/>
            <person name="De Repentigny L."/>
            <person name="Dufresne S.F."/>
        </authorList>
    </citation>
    <scope>NUCLEOTIDE SEQUENCE [LARGE SCALE GENOMIC DNA]</scope>
    <source>
        <strain evidence="4">HMR AF 1038</strain>
    </source>
</reference>
<sequence>MASSHAQIVFGGGLFGAAPEWSTAEQVEEFLQVLERNNVKTIDTAQVYGTSEELLGQTNAPQRFVIDTKFGAGFIPGGSTKEQVIKAGDESLQKLRTDSVDVYYLHAPDRQTPFEETLAGINELHKAGKFKHFGLSNFRPDEVQDVVRIAKEKGYVLPSVYQGNYNAISRRIETELLPVLRENNIRFYAYSPIAGGFLTKTKEQLLAGGEGRWDPSTFFGQLYHKLYNNPTLLEALDDWGEIAAAGGVTKAELAYRWIFFHSHLREDLGDAVVVGASKISQFEETVAAIQRGPLSAEAVKRIDAVWEKTKDVAPLDNFNSFNA</sequence>
<gene>
    <name evidence="4" type="ORF">CFD26_106113</name>
</gene>
<dbReference type="PANTHER" id="PTHR43364">
    <property type="entry name" value="NADH-SPECIFIC METHYLGLYOXAL REDUCTASE-RELATED"/>
    <property type="match status" value="1"/>
</dbReference>
<dbReference type="PANTHER" id="PTHR43364:SF4">
    <property type="entry name" value="NAD(P)-LINKED OXIDOREDUCTASE SUPERFAMILY PROTEIN"/>
    <property type="match status" value="1"/>
</dbReference>
<dbReference type="SUPFAM" id="SSF51430">
    <property type="entry name" value="NAD(P)-linked oxidoreductase"/>
    <property type="match status" value="1"/>
</dbReference>
<dbReference type="CDD" id="cd19075">
    <property type="entry name" value="AKR_AKR7A1-5"/>
    <property type="match status" value="1"/>
</dbReference>
<feature type="domain" description="NADP-dependent oxidoreductase" evidence="3">
    <location>
        <begin position="8"/>
        <end position="307"/>
    </location>
</feature>
<dbReference type="InterPro" id="IPR050523">
    <property type="entry name" value="AKR_Detox_Biosynth"/>
</dbReference>
<evidence type="ECO:0000313" key="5">
    <source>
        <dbReference type="Proteomes" id="UP000215289"/>
    </source>
</evidence>
<evidence type="ECO:0000256" key="1">
    <source>
        <dbReference type="ARBA" id="ARBA00023002"/>
    </source>
</evidence>
<evidence type="ECO:0000259" key="3">
    <source>
        <dbReference type="Pfam" id="PF00248"/>
    </source>
</evidence>
<proteinExistence type="inferred from homology"/>
<keyword evidence="1" id="KW-0560">Oxidoreductase</keyword>
<dbReference type="Proteomes" id="UP000215289">
    <property type="component" value="Unassembled WGS sequence"/>
</dbReference>
<keyword evidence="5" id="KW-1185">Reference proteome</keyword>
<comment type="similarity">
    <text evidence="2">Belongs to the aldo/keto reductase family. Aldo/keto reductase 2 subfamily.</text>
</comment>
<dbReference type="PRINTS" id="PR00069">
    <property type="entry name" value="ALDKETRDTASE"/>
</dbReference>
<dbReference type="InterPro" id="IPR020471">
    <property type="entry name" value="AKR"/>
</dbReference>
<name>A0A421D673_9EURO</name>
<evidence type="ECO:0000256" key="2">
    <source>
        <dbReference type="ARBA" id="ARBA00038157"/>
    </source>
</evidence>
<comment type="caution">
    <text evidence="4">The sequence shown here is derived from an EMBL/GenBank/DDBJ whole genome shotgun (WGS) entry which is preliminary data.</text>
</comment>
<accession>A0A421D673</accession>